<dbReference type="SMART" id="SM00564">
    <property type="entry name" value="PQQ"/>
    <property type="match status" value="6"/>
</dbReference>
<dbReference type="InterPro" id="IPR002372">
    <property type="entry name" value="PQQ_rpt_dom"/>
</dbReference>
<dbReference type="Pfam" id="PF13442">
    <property type="entry name" value="Cytochrome_CBB3"/>
    <property type="match status" value="1"/>
</dbReference>
<dbReference type="Pfam" id="PF01011">
    <property type="entry name" value="PQQ"/>
    <property type="match status" value="1"/>
</dbReference>
<proteinExistence type="inferred from homology"/>
<dbReference type="Gene3D" id="1.10.760.10">
    <property type="entry name" value="Cytochrome c-like domain"/>
    <property type="match status" value="1"/>
</dbReference>
<evidence type="ECO:0000256" key="2">
    <source>
        <dbReference type="ARBA" id="ARBA00001931"/>
    </source>
</evidence>
<dbReference type="EMBL" id="JAGDEL010000024">
    <property type="protein sequence ID" value="MBO1514552.1"/>
    <property type="molecule type" value="Genomic_DNA"/>
</dbReference>
<evidence type="ECO:0000256" key="5">
    <source>
        <dbReference type="ARBA" id="ARBA00022617"/>
    </source>
</evidence>
<dbReference type="PROSITE" id="PS51007">
    <property type="entry name" value="CYTC"/>
    <property type="match status" value="1"/>
</dbReference>
<evidence type="ECO:0000259" key="16">
    <source>
        <dbReference type="PROSITE" id="PS51007"/>
    </source>
</evidence>
<evidence type="ECO:0000256" key="9">
    <source>
        <dbReference type="ARBA" id="ARBA00022982"/>
    </source>
</evidence>
<feature type="region of interest" description="Disordered" evidence="14">
    <location>
        <begin position="641"/>
        <end position="675"/>
    </location>
</feature>
<keyword evidence="4" id="KW-0813">Transport</keyword>
<feature type="signal peptide" evidence="15">
    <location>
        <begin position="1"/>
        <end position="23"/>
    </location>
</feature>
<name>A0ABS3N8D0_9BACI</name>
<dbReference type="PRINTS" id="PR00605">
    <property type="entry name" value="CYTCHROMECIC"/>
</dbReference>
<keyword evidence="12" id="KW-1015">Disulfide bond</keyword>
<comment type="cofactor">
    <cofactor evidence="1">
        <name>Ca(2+)</name>
        <dbReference type="ChEBI" id="CHEBI:29108"/>
    </cofactor>
</comment>
<organism evidence="17 18">
    <name type="scientific">Metabacillus bambusae</name>
    <dbReference type="NCBI Taxonomy" id="2795218"/>
    <lineage>
        <taxon>Bacteria</taxon>
        <taxon>Bacillati</taxon>
        <taxon>Bacillota</taxon>
        <taxon>Bacilli</taxon>
        <taxon>Bacillales</taxon>
        <taxon>Bacillaceae</taxon>
        <taxon>Metabacillus</taxon>
    </lineage>
</organism>
<dbReference type="InterPro" id="IPR009056">
    <property type="entry name" value="Cyt_c-like_dom"/>
</dbReference>
<dbReference type="Gene3D" id="2.140.10.10">
    <property type="entry name" value="Quinoprotein alcohol dehydrogenase-like superfamily"/>
    <property type="match status" value="1"/>
</dbReference>
<dbReference type="NCBIfam" id="TIGR03075">
    <property type="entry name" value="PQQ_enz_alc_DH"/>
    <property type="match status" value="1"/>
</dbReference>
<feature type="compositionally biased region" description="Acidic residues" evidence="14">
    <location>
        <begin position="42"/>
        <end position="57"/>
    </location>
</feature>
<dbReference type="PANTHER" id="PTHR32303">
    <property type="entry name" value="QUINOPROTEIN ALCOHOL DEHYDROGENASE (CYTOCHROME C)"/>
    <property type="match status" value="1"/>
</dbReference>
<feature type="chain" id="PRO_5046976045" evidence="15">
    <location>
        <begin position="24"/>
        <end position="753"/>
    </location>
</feature>
<evidence type="ECO:0000256" key="12">
    <source>
        <dbReference type="ARBA" id="ARBA00023157"/>
    </source>
</evidence>
<comment type="cofactor">
    <cofactor evidence="2">
        <name>pyrroloquinoline quinone</name>
        <dbReference type="ChEBI" id="CHEBI:58442"/>
    </cofactor>
</comment>
<evidence type="ECO:0000256" key="8">
    <source>
        <dbReference type="ARBA" id="ARBA00022837"/>
    </source>
</evidence>
<dbReference type="GO" id="GO:0016491">
    <property type="term" value="F:oxidoreductase activity"/>
    <property type="evidence" value="ECO:0007669"/>
    <property type="project" value="UniProtKB-KW"/>
</dbReference>
<dbReference type="InterPro" id="IPR011047">
    <property type="entry name" value="Quinoprotein_ADH-like_sf"/>
</dbReference>
<evidence type="ECO:0000313" key="17">
    <source>
        <dbReference type="EMBL" id="MBO1514552.1"/>
    </source>
</evidence>
<evidence type="ECO:0000256" key="1">
    <source>
        <dbReference type="ARBA" id="ARBA00001913"/>
    </source>
</evidence>
<evidence type="ECO:0000256" key="15">
    <source>
        <dbReference type="SAM" id="SignalP"/>
    </source>
</evidence>
<dbReference type="PROSITE" id="PS51257">
    <property type="entry name" value="PROKAR_LIPOPROTEIN"/>
    <property type="match status" value="1"/>
</dbReference>
<keyword evidence="10 17" id="KW-0560">Oxidoreductase</keyword>
<reference evidence="17 18" key="1">
    <citation type="submission" date="2021-03" db="EMBL/GenBank/DDBJ databases">
        <title>Whole genome sequence of Metabacillus bambusae BG109.</title>
        <authorList>
            <person name="Jeong J.W."/>
        </authorList>
    </citation>
    <scope>NUCLEOTIDE SEQUENCE [LARGE SCALE GENOMIC DNA]</scope>
    <source>
        <strain evidence="17 18">BG109</strain>
    </source>
</reference>
<keyword evidence="18" id="KW-1185">Reference proteome</keyword>
<keyword evidence="8" id="KW-0106">Calcium</keyword>
<feature type="compositionally biased region" description="Basic and acidic residues" evidence="14">
    <location>
        <begin position="641"/>
        <end position="668"/>
    </location>
</feature>
<evidence type="ECO:0000313" key="18">
    <source>
        <dbReference type="Proteomes" id="UP000663981"/>
    </source>
</evidence>
<comment type="caution">
    <text evidence="17">The sequence shown here is derived from an EMBL/GenBank/DDBJ whole genome shotgun (WGS) entry which is preliminary data.</text>
</comment>
<evidence type="ECO:0000256" key="3">
    <source>
        <dbReference type="ARBA" id="ARBA00008156"/>
    </source>
</evidence>
<feature type="compositionally biased region" description="Polar residues" evidence="14">
    <location>
        <begin position="24"/>
        <end position="34"/>
    </location>
</feature>
<feature type="region of interest" description="Disordered" evidence="14">
    <location>
        <begin position="24"/>
        <end position="65"/>
    </location>
</feature>
<dbReference type="InterPro" id="IPR017512">
    <property type="entry name" value="PQQ_MeOH/EtOH_DH"/>
</dbReference>
<dbReference type="InterPro" id="IPR018391">
    <property type="entry name" value="PQQ_b-propeller_rpt"/>
</dbReference>
<sequence length="753" mass="82382">MKSKSLYLVLLTFLLVLSTACQSSQSSERNQMTESKPKETEGTESTDSDSEETEEATAENTNSTDVALVKQHKNYEGDVSPAFTTEEMTTLPKEDWVTNGGNVYNQRYSPLDQINKSTISGLKGEWVAHLGSGFDFKYSGEASPVVYDGVMFVITGENDVLALDAKTGETIWEYRPKIAEKLSTVCCGWTSRGVAIGEGKVFVGLLDARLVALDQKTGEVVWETKVDEWEKGFTITSAPLYYNGKVFTGISGGEYGIRGRVTAYDAELGRELWRFNTVPGPGEVGHETWPSDNKAWMTGGAPVWQTPAVDPELGMLYFSTGNAAPDLDGSLRKGDNLFSASVVAIDVETGEYKWHFQQVHHDIWDLDSPNPVILFDVEKDGEMRKAIGSAGKTGWVYFLDRTNGKPLIGINETPVPQDERQATAATQPIPVGDSFVPQVVTEEDIKRDIPNYKGKIGKIFDPFWEEPVVTKPSAFGGANWPPSAYNPETELFYVLGNDSYMSLTRSEEELEQGNTYVGSIIAPVEEAPVRGTVTAMDVKTNKVVWQQKWDTLAYSGALTTKGGLVFVGHSDGRFIALDAKTGDQLWEFMTDAGVNAPPISYEIDGKQYITVFAAGNSLAGSKHGDSVWTFSLDGTIEKVEDAPKAEAYPDDKNNSNEEEQKSPDDKGTETTANVDEGRTVYEANCLACHGRDGADGHNGPNLQKSEIAKDHNKVVEKINQGGTSMPSFEGNLSEAEINSIADYITEVVAKQEE</sequence>
<dbReference type="InterPro" id="IPR036909">
    <property type="entry name" value="Cyt_c-like_dom_sf"/>
</dbReference>
<evidence type="ECO:0000256" key="7">
    <source>
        <dbReference type="ARBA" id="ARBA00022729"/>
    </source>
</evidence>
<evidence type="ECO:0000256" key="11">
    <source>
        <dbReference type="ARBA" id="ARBA00023004"/>
    </source>
</evidence>
<dbReference type="RefSeq" id="WP_207981531.1">
    <property type="nucleotide sequence ID" value="NZ_JAGDEL010000024.1"/>
</dbReference>
<evidence type="ECO:0000256" key="6">
    <source>
        <dbReference type="ARBA" id="ARBA00022723"/>
    </source>
</evidence>
<dbReference type="Proteomes" id="UP000663981">
    <property type="component" value="Unassembled WGS sequence"/>
</dbReference>
<feature type="domain" description="Cytochrome c" evidence="16">
    <location>
        <begin position="672"/>
        <end position="748"/>
    </location>
</feature>
<accession>A0ABS3N8D0</accession>
<dbReference type="InterPro" id="IPR008168">
    <property type="entry name" value="Cyt_C_IC"/>
</dbReference>
<evidence type="ECO:0000256" key="13">
    <source>
        <dbReference type="PROSITE-ProRule" id="PRU00433"/>
    </source>
</evidence>
<dbReference type="SUPFAM" id="SSF50998">
    <property type="entry name" value="Quinoprotein alcohol dehydrogenase-like"/>
    <property type="match status" value="1"/>
</dbReference>
<keyword evidence="9" id="KW-0249">Electron transport</keyword>
<dbReference type="SUPFAM" id="SSF46626">
    <property type="entry name" value="Cytochrome c"/>
    <property type="match status" value="1"/>
</dbReference>
<gene>
    <name evidence="17" type="ORF">I7822_23265</name>
</gene>
<keyword evidence="6 13" id="KW-0479">Metal-binding</keyword>
<protein>
    <submittedName>
        <fullName evidence="17">PQQ-dependent dehydrogenase, methanol/ethanol family</fullName>
        <ecNumber evidence="17">1.1.2.-</ecNumber>
    </submittedName>
</protein>
<keyword evidence="7 15" id="KW-0732">Signal</keyword>
<evidence type="ECO:0000256" key="4">
    <source>
        <dbReference type="ARBA" id="ARBA00022448"/>
    </source>
</evidence>
<keyword evidence="11 13" id="KW-0408">Iron</keyword>
<evidence type="ECO:0000256" key="10">
    <source>
        <dbReference type="ARBA" id="ARBA00023002"/>
    </source>
</evidence>
<evidence type="ECO:0000256" key="14">
    <source>
        <dbReference type="SAM" id="MobiDB-lite"/>
    </source>
</evidence>
<dbReference type="EC" id="1.1.2.-" evidence="17"/>
<keyword evidence="5 13" id="KW-0349">Heme</keyword>
<comment type="similarity">
    <text evidence="3">Belongs to the bacterial PQQ dehydrogenase family.</text>
</comment>